<gene>
    <name evidence="3" type="ORF">CERZMDRAFT_48613</name>
</gene>
<feature type="compositionally biased region" description="Polar residues" evidence="1">
    <location>
        <begin position="106"/>
        <end position="128"/>
    </location>
</feature>
<evidence type="ECO:0000256" key="1">
    <source>
        <dbReference type="SAM" id="MobiDB-lite"/>
    </source>
</evidence>
<dbReference type="CDD" id="cd14688">
    <property type="entry name" value="bZIP_YAP"/>
    <property type="match status" value="1"/>
</dbReference>
<dbReference type="Proteomes" id="UP000799539">
    <property type="component" value="Unassembled WGS sequence"/>
</dbReference>
<feature type="region of interest" description="Disordered" evidence="1">
    <location>
        <begin position="80"/>
        <end position="133"/>
    </location>
</feature>
<feature type="domain" description="BZIP" evidence="2">
    <location>
        <begin position="58"/>
        <end position="73"/>
    </location>
</feature>
<reference evidence="3" key="1">
    <citation type="journal article" date="2020" name="Stud. Mycol.">
        <title>101 Dothideomycetes genomes: a test case for predicting lifestyles and emergence of pathogens.</title>
        <authorList>
            <person name="Haridas S."/>
            <person name="Albert R."/>
            <person name="Binder M."/>
            <person name="Bloem J."/>
            <person name="Labutti K."/>
            <person name="Salamov A."/>
            <person name="Andreopoulos B."/>
            <person name="Baker S."/>
            <person name="Barry K."/>
            <person name="Bills G."/>
            <person name="Bluhm B."/>
            <person name="Cannon C."/>
            <person name="Castanera R."/>
            <person name="Culley D."/>
            <person name="Daum C."/>
            <person name="Ezra D."/>
            <person name="Gonzalez J."/>
            <person name="Henrissat B."/>
            <person name="Kuo A."/>
            <person name="Liang C."/>
            <person name="Lipzen A."/>
            <person name="Lutzoni F."/>
            <person name="Magnuson J."/>
            <person name="Mondo S."/>
            <person name="Nolan M."/>
            <person name="Ohm R."/>
            <person name="Pangilinan J."/>
            <person name="Park H.-J."/>
            <person name="Ramirez L."/>
            <person name="Alfaro M."/>
            <person name="Sun H."/>
            <person name="Tritt A."/>
            <person name="Yoshinaga Y."/>
            <person name="Zwiers L.-H."/>
            <person name="Turgeon B."/>
            <person name="Goodwin S."/>
            <person name="Spatafora J."/>
            <person name="Crous P."/>
            <person name="Grigoriev I."/>
        </authorList>
    </citation>
    <scope>NUCLEOTIDE SEQUENCE</scope>
    <source>
        <strain evidence="3">SCOH1-5</strain>
    </source>
</reference>
<dbReference type="SUPFAM" id="SSF57959">
    <property type="entry name" value="Leucine zipper domain"/>
    <property type="match status" value="1"/>
</dbReference>
<dbReference type="InterPro" id="IPR052635">
    <property type="entry name" value="Sec_Metab_Biosynth_Reg"/>
</dbReference>
<dbReference type="GO" id="GO:0003700">
    <property type="term" value="F:DNA-binding transcription factor activity"/>
    <property type="evidence" value="ECO:0007669"/>
    <property type="project" value="InterPro"/>
</dbReference>
<dbReference type="EMBL" id="ML992691">
    <property type="protein sequence ID" value="KAF2208858.1"/>
    <property type="molecule type" value="Genomic_DNA"/>
</dbReference>
<dbReference type="OrthoDB" id="194358at2759"/>
<feature type="region of interest" description="Disordered" evidence="1">
    <location>
        <begin position="244"/>
        <end position="274"/>
    </location>
</feature>
<feature type="compositionally biased region" description="Polar residues" evidence="1">
    <location>
        <begin position="244"/>
        <end position="257"/>
    </location>
</feature>
<dbReference type="Gene3D" id="1.20.5.170">
    <property type="match status" value="1"/>
</dbReference>
<organism evidence="3 4">
    <name type="scientific">Cercospora zeae-maydis SCOH1-5</name>
    <dbReference type="NCBI Taxonomy" id="717836"/>
    <lineage>
        <taxon>Eukaryota</taxon>
        <taxon>Fungi</taxon>
        <taxon>Dikarya</taxon>
        <taxon>Ascomycota</taxon>
        <taxon>Pezizomycotina</taxon>
        <taxon>Dothideomycetes</taxon>
        <taxon>Dothideomycetidae</taxon>
        <taxon>Mycosphaerellales</taxon>
        <taxon>Mycosphaerellaceae</taxon>
        <taxon>Cercospora</taxon>
    </lineage>
</organism>
<evidence type="ECO:0000313" key="3">
    <source>
        <dbReference type="EMBL" id="KAF2208858.1"/>
    </source>
</evidence>
<dbReference type="InterPro" id="IPR046347">
    <property type="entry name" value="bZIP_sf"/>
</dbReference>
<sequence>MYDHLDMDRCSYPQYAAAAAAAVAVQKHYPTAHATSSAFSASANPNEDWTKISDLAERRRIQNRIAQRNYRKKLKKRLEDLERRAGSSSASPEQRHEELPTVTAADDTTGQRSSVQRTRSSHAQSSRNRTPDLLAQQYVLPSEDRSMFSHQFTRQLSTSPPPFTVNAPLPPPESVSYSSFPTYAAPNMDLAMYPAYVAPTQAYAIQNMMQPPVKQEVYADDEVNPFSMSYASMANEITSYQHSHHYTPSLSDTSSEEWQAASPRALSPPGLGYR</sequence>
<proteinExistence type="predicted"/>
<evidence type="ECO:0000259" key="2">
    <source>
        <dbReference type="PROSITE" id="PS00036"/>
    </source>
</evidence>
<dbReference type="PANTHER" id="PTHR39607:SF1">
    <property type="entry name" value="B-ZIP TRANSCRIPTION FACTOR (EUROFUNG)"/>
    <property type="match status" value="1"/>
</dbReference>
<dbReference type="AlphaFoldDB" id="A0A6A6F319"/>
<name>A0A6A6F319_9PEZI</name>
<evidence type="ECO:0000313" key="4">
    <source>
        <dbReference type="Proteomes" id="UP000799539"/>
    </source>
</evidence>
<dbReference type="InterPro" id="IPR004827">
    <property type="entry name" value="bZIP"/>
</dbReference>
<dbReference type="PANTHER" id="PTHR39607">
    <property type="entry name" value="XANTHOCILLIN BIOSYNTHESIS CLUSTER TRANSCRIPTION FACTOR XANC-RELATED"/>
    <property type="match status" value="1"/>
</dbReference>
<dbReference type="PROSITE" id="PS00036">
    <property type="entry name" value="BZIP_BASIC"/>
    <property type="match status" value="1"/>
</dbReference>
<accession>A0A6A6F319</accession>
<protein>
    <recommendedName>
        <fullName evidence="2">BZIP domain-containing protein</fullName>
    </recommendedName>
</protein>
<keyword evidence="4" id="KW-1185">Reference proteome</keyword>